<gene>
    <name evidence="2" type="ORF">GO986_03515</name>
</gene>
<organism evidence="2 3">
    <name type="scientific">Deinococcus arboris</name>
    <dbReference type="NCBI Taxonomy" id="2682977"/>
    <lineage>
        <taxon>Bacteria</taxon>
        <taxon>Thermotogati</taxon>
        <taxon>Deinococcota</taxon>
        <taxon>Deinococci</taxon>
        <taxon>Deinococcales</taxon>
        <taxon>Deinococcaceae</taxon>
        <taxon>Deinococcus</taxon>
    </lineage>
</organism>
<dbReference type="InterPro" id="IPR025515">
    <property type="entry name" value="DUF4403"/>
</dbReference>
<evidence type="ECO:0000313" key="2">
    <source>
        <dbReference type="EMBL" id="MVN85829.1"/>
    </source>
</evidence>
<evidence type="ECO:0000313" key="3">
    <source>
        <dbReference type="Proteomes" id="UP000483286"/>
    </source>
</evidence>
<evidence type="ECO:0000256" key="1">
    <source>
        <dbReference type="SAM" id="SignalP"/>
    </source>
</evidence>
<protein>
    <submittedName>
        <fullName evidence="2">DUF4403 family protein</fullName>
    </submittedName>
</protein>
<comment type="caution">
    <text evidence="2">The sequence shown here is derived from an EMBL/GenBank/DDBJ whole genome shotgun (WGS) entry which is preliminary data.</text>
</comment>
<dbReference type="Proteomes" id="UP000483286">
    <property type="component" value="Unassembled WGS sequence"/>
</dbReference>
<keyword evidence="3" id="KW-1185">Reference proteome</keyword>
<dbReference type="RefSeq" id="WP_157457875.1">
    <property type="nucleotide sequence ID" value="NZ_WQLB01000003.1"/>
</dbReference>
<name>A0A7C9HQ23_9DEIO</name>
<feature type="signal peptide" evidence="1">
    <location>
        <begin position="1"/>
        <end position="20"/>
    </location>
</feature>
<keyword evidence="1" id="KW-0732">Signal</keyword>
<dbReference type="EMBL" id="WQLB01000003">
    <property type="protein sequence ID" value="MVN85829.1"/>
    <property type="molecule type" value="Genomic_DNA"/>
</dbReference>
<proteinExistence type="predicted"/>
<reference evidence="2 3" key="1">
    <citation type="submission" date="2019-12" db="EMBL/GenBank/DDBJ databases">
        <title>Deinococcus sp. HMF7620 Genome sequencing and assembly.</title>
        <authorList>
            <person name="Kang H."/>
            <person name="Kim H."/>
            <person name="Joh K."/>
        </authorList>
    </citation>
    <scope>NUCLEOTIDE SEQUENCE [LARGE SCALE GENOMIC DNA]</scope>
    <source>
        <strain evidence="2 3">HMF7620</strain>
    </source>
</reference>
<dbReference type="AlphaFoldDB" id="A0A7C9HQ23"/>
<dbReference type="Pfam" id="PF14356">
    <property type="entry name" value="DUF4403"/>
    <property type="match status" value="1"/>
</dbReference>
<sequence length="455" mass="47561">MRRLLMPALLTVLMTAPAAAVSTLTVPVTVPLASVQEAANARVPLEFARVDETRSFAGGLLSVKLGGTVTRAGHVRVGPTADGSGLVVRVPIRAALRATPGGAGAVLARDFGGEATVSLTVTPYVTPQWEAGVRVRGDYTWTDPLSVELAPGVRVSVQSLVDTQVRAQLDRVTAQVETAVRDGARLRERAQTLWTRAAQPWTLPTPDPAYARAQPRSLSVTPIRFTPDALKLTLGAALDLNAGLGRPPAASSAGPLPALNTVPSLQEGLDLQVPVRLPYAELSRAATQAAATRTLPLPVPTSPVLRVLGVTLSPAGPRLNAAVQVQVTGPLGLRVGATVDVQGTPALDPAGQTLTLKDVRVVTRREGVTGRVIGWLADARAQAYVQSAARFDLRPQLERARAQLQARLPLTPAPGLVLAGTVRTLSVTGVQVTPEALVVSGQATGDLWATVEMPR</sequence>
<accession>A0A7C9HQ23</accession>
<feature type="chain" id="PRO_5028804726" evidence="1">
    <location>
        <begin position="21"/>
        <end position="455"/>
    </location>
</feature>